<proteinExistence type="predicted"/>
<dbReference type="SMART" id="SM00530">
    <property type="entry name" value="HTH_XRE"/>
    <property type="match status" value="1"/>
</dbReference>
<dbReference type="Gene3D" id="1.10.260.40">
    <property type="entry name" value="lambda repressor-like DNA-binding domains"/>
    <property type="match status" value="1"/>
</dbReference>
<feature type="domain" description="HTH cro/C1-type" evidence="1">
    <location>
        <begin position="31"/>
        <end position="70"/>
    </location>
</feature>
<evidence type="ECO:0000259" key="1">
    <source>
        <dbReference type="PROSITE" id="PS50943"/>
    </source>
</evidence>
<organism evidence="2 3">
    <name type="scientific">Pseudomonas phage vB_Pae-SS2019XI</name>
    <dbReference type="NCBI Taxonomy" id="2660688"/>
    <lineage>
        <taxon>Viruses</taxon>
        <taxon>Duplodnaviria</taxon>
        <taxon>Heunggongvirae</taxon>
        <taxon>Uroviricota</taxon>
        <taxon>Caudoviricetes</taxon>
        <taxon>Casjensviridae</taxon>
        <taxon>Maxdohrnvirus</taxon>
        <taxon>Maxdohrnvirus SS2019XI</taxon>
    </lineage>
</organism>
<dbReference type="InterPro" id="IPR010982">
    <property type="entry name" value="Lambda_DNA-bd_dom_sf"/>
</dbReference>
<dbReference type="GO" id="GO:0003677">
    <property type="term" value="F:DNA binding"/>
    <property type="evidence" value="ECO:0007669"/>
    <property type="project" value="InterPro"/>
</dbReference>
<keyword evidence="3" id="KW-1185">Reference proteome</keyword>
<dbReference type="Proteomes" id="UP000502584">
    <property type="component" value="Segment"/>
</dbReference>
<accession>A0A6G6XGJ4</accession>
<dbReference type="PROSITE" id="PS50943">
    <property type="entry name" value="HTH_CROC1"/>
    <property type="match status" value="1"/>
</dbReference>
<evidence type="ECO:0000313" key="2">
    <source>
        <dbReference type="EMBL" id="QIG56958.1"/>
    </source>
</evidence>
<dbReference type="SUPFAM" id="SSF47413">
    <property type="entry name" value="lambda repressor-like DNA-binding domains"/>
    <property type="match status" value="1"/>
</dbReference>
<dbReference type="EMBL" id="MN536026">
    <property type="protein sequence ID" value="QIG56958.1"/>
    <property type="molecule type" value="Genomic_DNA"/>
</dbReference>
<gene>
    <name evidence="2" type="ORF">vBPaeSS2019XI_080</name>
</gene>
<name>A0A6G6XGJ4_9CAUD</name>
<dbReference type="InterPro" id="IPR001387">
    <property type="entry name" value="Cro/C1-type_HTH"/>
</dbReference>
<reference evidence="2 3" key="1">
    <citation type="submission" date="2019-10" db="EMBL/GenBank/DDBJ databases">
        <title>Genome of the temperate Pseudomonas aerugionosa phage vB_Pae-SS2019XI.</title>
        <authorList>
            <person name="Hammerl J.A."/>
            <person name="Jaeckel C."/>
            <person name="Schnehle S."/>
            <person name="Schmoger S."/>
        </authorList>
    </citation>
    <scope>NUCLEOTIDE SEQUENCE [LARGE SCALE GENOMIC DNA]</scope>
</reference>
<sequence>MDTTFRARLDQACDDSPSVPEKGKGRQVVIANAINVTQEAVRKWFAGESTPRPSKMRELAKFLEVDEGWLALGIKPELDRKEKRRAAMNRDGAVYLVAGLILLEGGSCAFPAENDKRGSWVDLYSIIRGQQVALHISLARAVSDNLFEVIVPRQYDDVTCIAVIPIGVGEFKFIQLPAEQIEQLKTKKAGDFALTIERAGTKFLSNGHPWPRFKTFGEIHG</sequence>
<evidence type="ECO:0000313" key="3">
    <source>
        <dbReference type="Proteomes" id="UP000502584"/>
    </source>
</evidence>
<dbReference type="Pfam" id="PF01381">
    <property type="entry name" value="HTH_3"/>
    <property type="match status" value="1"/>
</dbReference>
<protein>
    <submittedName>
        <fullName evidence="2">Repressor protein</fullName>
    </submittedName>
</protein>